<comment type="caution">
    <text evidence="1">The sequence shown here is derived from an EMBL/GenBank/DDBJ whole genome shotgun (WGS) entry which is preliminary data.</text>
</comment>
<dbReference type="AlphaFoldDB" id="A0ABD2AYN2"/>
<accession>A0ABD2AYN2</accession>
<evidence type="ECO:0000313" key="2">
    <source>
        <dbReference type="Proteomes" id="UP001607302"/>
    </source>
</evidence>
<evidence type="ECO:0000313" key="1">
    <source>
        <dbReference type="EMBL" id="KAL2725080.1"/>
    </source>
</evidence>
<keyword evidence="2" id="KW-1185">Reference proteome</keyword>
<sequence length="75" mass="9016">MGIKKLWDSFWEYSNYHTLTHYTILTTKSSYCMTLNILICTIQIFCFNANKFSVLFKCFNCNYEQCPKLELLKQH</sequence>
<name>A0ABD2AYN2_VESSQ</name>
<organism evidence="1 2">
    <name type="scientific">Vespula squamosa</name>
    <name type="common">Southern yellow jacket</name>
    <name type="synonym">Wasp</name>
    <dbReference type="NCBI Taxonomy" id="30214"/>
    <lineage>
        <taxon>Eukaryota</taxon>
        <taxon>Metazoa</taxon>
        <taxon>Ecdysozoa</taxon>
        <taxon>Arthropoda</taxon>
        <taxon>Hexapoda</taxon>
        <taxon>Insecta</taxon>
        <taxon>Pterygota</taxon>
        <taxon>Neoptera</taxon>
        <taxon>Endopterygota</taxon>
        <taxon>Hymenoptera</taxon>
        <taxon>Apocrita</taxon>
        <taxon>Aculeata</taxon>
        <taxon>Vespoidea</taxon>
        <taxon>Vespidae</taxon>
        <taxon>Vespinae</taxon>
        <taxon>Vespula</taxon>
    </lineage>
</organism>
<proteinExistence type="predicted"/>
<protein>
    <submittedName>
        <fullName evidence="1">Uncharacterized protein</fullName>
    </submittedName>
</protein>
<dbReference type="Proteomes" id="UP001607302">
    <property type="component" value="Unassembled WGS sequence"/>
</dbReference>
<reference evidence="1 2" key="1">
    <citation type="journal article" date="2024" name="Ann. Entomol. Soc. Am.">
        <title>Genomic analyses of the southern and eastern yellowjacket wasps (Hymenoptera: Vespidae) reveal evolutionary signatures of social life.</title>
        <authorList>
            <person name="Catto M.A."/>
            <person name="Caine P.B."/>
            <person name="Orr S.E."/>
            <person name="Hunt B.G."/>
            <person name="Goodisman M.A.D."/>
        </authorList>
    </citation>
    <scope>NUCLEOTIDE SEQUENCE [LARGE SCALE GENOMIC DNA]</scope>
    <source>
        <strain evidence="1">233</strain>
        <tissue evidence="1">Head and thorax</tissue>
    </source>
</reference>
<dbReference type="EMBL" id="JAUDFV010000138">
    <property type="protein sequence ID" value="KAL2725080.1"/>
    <property type="molecule type" value="Genomic_DNA"/>
</dbReference>
<gene>
    <name evidence="1" type="ORF">V1478_007753</name>
</gene>